<proteinExistence type="inferred from homology"/>
<dbReference type="SUPFAM" id="SSF53067">
    <property type="entry name" value="Actin-like ATPase domain"/>
    <property type="match status" value="1"/>
</dbReference>
<dbReference type="CDD" id="cd24133">
    <property type="entry name" value="ASKHA_NBD_TsaD_bac"/>
    <property type="match status" value="1"/>
</dbReference>
<sequence length="375" mass="38612">MEGSLTVEGTGPVTPAARERGAAPPAREGRPPGAPGGLVLGIETSCDETAAAVVAGGTRLLSNVVASQVEVHRRFGGVVPEIASRRHVEALLPVVRQALDDAGLELKDLDAVAVTQGPGLVGALLVGIAGAKALAYASGLPLVAVNHIEGHLYANRLEHPELEPPFLCLIASGGHTELLEVPAWGAYRRLGRTRDDAAGEAIDKIGRVLGLPYPAGAEMDRLAREGDPSAFPFPRALRGEGFDFSFSGLKTAALNEIRRLQARGPLPVADLAASFQEAVVGVLAEKALAAARAVGAGRIALAGGVAANSRLRELLAEAAAAEGRVLYVPRPAFCTDNAAMIAAAGWVRWQRGERAGLDLNAAPALSLEDPPGDAG</sequence>
<evidence type="ECO:0000256" key="3">
    <source>
        <dbReference type="ARBA" id="ARBA00022694"/>
    </source>
</evidence>
<keyword evidence="12" id="KW-1185">Reference proteome</keyword>
<dbReference type="Proteomes" id="UP000065807">
    <property type="component" value="Chromosome"/>
</dbReference>
<feature type="binding site" evidence="8">
    <location>
        <position position="216"/>
    </location>
    <ligand>
        <name>substrate</name>
    </ligand>
</feature>
<dbReference type="AlphaFoldDB" id="A0A0K2SNJ5"/>
<evidence type="ECO:0000256" key="2">
    <source>
        <dbReference type="ARBA" id="ARBA00022679"/>
    </source>
</evidence>
<name>A0A0K2SNJ5_LIMPI</name>
<dbReference type="STRING" id="1555112.LIP_2837"/>
<evidence type="ECO:0000256" key="8">
    <source>
        <dbReference type="HAMAP-Rule" id="MF_01445"/>
    </source>
</evidence>
<keyword evidence="5 8" id="KW-0408">Iron</keyword>
<dbReference type="Gene3D" id="3.30.420.40">
    <property type="match status" value="2"/>
</dbReference>
<evidence type="ECO:0000256" key="5">
    <source>
        <dbReference type="ARBA" id="ARBA00023004"/>
    </source>
</evidence>
<evidence type="ECO:0000256" key="9">
    <source>
        <dbReference type="SAM" id="MobiDB-lite"/>
    </source>
</evidence>
<dbReference type="PANTHER" id="PTHR11735:SF6">
    <property type="entry name" value="TRNA N6-ADENOSINE THREONYLCARBAMOYLTRANSFERASE, MITOCHONDRIAL"/>
    <property type="match status" value="1"/>
</dbReference>
<reference evidence="12" key="1">
    <citation type="submission" date="2015-07" db="EMBL/GenBank/DDBJ databases">
        <title>Complete genome sequence and phylogenetic analysis of Limnochorda pilosa.</title>
        <authorList>
            <person name="Watanabe M."/>
            <person name="Kojima H."/>
            <person name="Fukui M."/>
        </authorList>
    </citation>
    <scope>NUCLEOTIDE SEQUENCE [LARGE SCALE GENOMIC DNA]</scope>
    <source>
        <strain evidence="12">HC45</strain>
    </source>
</reference>
<gene>
    <name evidence="8" type="primary">tsaD</name>
    <name evidence="11" type="ORF">LIP_2837</name>
</gene>
<evidence type="ECO:0000313" key="12">
    <source>
        <dbReference type="Proteomes" id="UP000065807"/>
    </source>
</evidence>
<organism evidence="11 12">
    <name type="scientific">Limnochorda pilosa</name>
    <dbReference type="NCBI Taxonomy" id="1555112"/>
    <lineage>
        <taxon>Bacteria</taxon>
        <taxon>Bacillati</taxon>
        <taxon>Bacillota</taxon>
        <taxon>Limnochordia</taxon>
        <taxon>Limnochordales</taxon>
        <taxon>Limnochordaceae</taxon>
        <taxon>Limnochorda</taxon>
    </lineage>
</organism>
<dbReference type="GO" id="GO:0005506">
    <property type="term" value="F:iron ion binding"/>
    <property type="evidence" value="ECO:0007669"/>
    <property type="project" value="UniProtKB-UniRule"/>
</dbReference>
<keyword evidence="6 8" id="KW-0012">Acyltransferase</keyword>
<protein>
    <recommendedName>
        <fullName evidence="8">tRNA N6-adenosine threonylcarbamoyltransferase</fullName>
        <ecNumber evidence="8">2.3.1.234</ecNumber>
    </recommendedName>
    <alternativeName>
        <fullName evidence="8">N6-L-threonylcarbamoyladenine synthase</fullName>
        <shortName evidence="8">t(6)A synthase</shortName>
    </alternativeName>
    <alternativeName>
        <fullName evidence="8">t(6)A37 threonylcarbamoyladenosine biosynthesis protein TsaD</fullName>
    </alternativeName>
    <alternativeName>
        <fullName evidence="8">tRNA threonylcarbamoyladenosine biosynthesis protein TsaD</fullName>
    </alternativeName>
</protein>
<reference evidence="12" key="2">
    <citation type="journal article" date="2016" name="Int. J. Syst. Evol. Microbiol.">
        <title>Complete genome sequence and cell structure of Limnochorda pilosa, a Gram-negative spore-former within the phylum Firmicutes.</title>
        <authorList>
            <person name="Watanabe M."/>
            <person name="Kojima H."/>
            <person name="Fukui M."/>
        </authorList>
    </citation>
    <scope>NUCLEOTIDE SEQUENCE [LARGE SCALE GENOMIC DNA]</scope>
    <source>
        <strain evidence="12">HC45</strain>
    </source>
</reference>
<feature type="binding site" evidence="8">
    <location>
        <position position="151"/>
    </location>
    <ligand>
        <name>Fe cation</name>
        <dbReference type="ChEBI" id="CHEBI:24875"/>
    </ligand>
</feature>
<keyword evidence="1 8" id="KW-0963">Cytoplasm</keyword>
<dbReference type="GO" id="GO:0061711">
    <property type="term" value="F:tRNA N(6)-L-threonylcarbamoyladenine synthase activity"/>
    <property type="evidence" value="ECO:0007669"/>
    <property type="project" value="UniProtKB-EC"/>
</dbReference>
<comment type="function">
    <text evidence="8">Required for the formation of a threonylcarbamoyl group on adenosine at position 37 (t(6)A37) in tRNAs that read codons beginning with adenine. Is involved in the transfer of the threonylcarbamoyl moiety of threonylcarbamoyl-AMP (TC-AMP) to the N6 group of A37, together with TsaE and TsaB. TsaD likely plays a direct catalytic role in this reaction.</text>
</comment>
<evidence type="ECO:0000256" key="4">
    <source>
        <dbReference type="ARBA" id="ARBA00022723"/>
    </source>
</evidence>
<dbReference type="FunFam" id="3.30.420.40:FF:000012">
    <property type="entry name" value="tRNA N6-adenosine threonylcarbamoyltransferase"/>
    <property type="match status" value="1"/>
</dbReference>
<evidence type="ECO:0000256" key="7">
    <source>
        <dbReference type="ARBA" id="ARBA00048117"/>
    </source>
</evidence>
<keyword evidence="4 8" id="KW-0479">Metal-binding</keyword>
<feature type="binding site" evidence="8">
    <location>
        <begin position="170"/>
        <end position="174"/>
    </location>
    <ligand>
        <name>substrate</name>
    </ligand>
</feature>
<feature type="region of interest" description="Disordered" evidence="9">
    <location>
        <begin position="1"/>
        <end position="37"/>
    </location>
</feature>
<comment type="cofactor">
    <cofactor evidence="8">
        <name>Fe(2+)</name>
        <dbReference type="ChEBI" id="CHEBI:29033"/>
    </cofactor>
    <text evidence="8">Binds 1 Fe(2+) ion per subunit.</text>
</comment>
<dbReference type="Pfam" id="PF00814">
    <property type="entry name" value="TsaD"/>
    <property type="match status" value="1"/>
</dbReference>
<dbReference type="InterPro" id="IPR017861">
    <property type="entry name" value="KAE1/TsaD"/>
</dbReference>
<feature type="domain" description="Gcp-like" evidence="10">
    <location>
        <begin position="60"/>
        <end position="342"/>
    </location>
</feature>
<keyword evidence="2 8" id="KW-0808">Transferase</keyword>
<dbReference type="InterPro" id="IPR022450">
    <property type="entry name" value="TsaD"/>
</dbReference>
<feature type="binding site" evidence="8">
    <location>
        <position position="336"/>
    </location>
    <ligand>
        <name>Fe cation</name>
        <dbReference type="ChEBI" id="CHEBI:24875"/>
    </ligand>
</feature>
<dbReference type="KEGG" id="lpil:LIP_2837"/>
<comment type="subcellular location">
    <subcellularLocation>
        <location evidence="8">Cytoplasm</location>
    </subcellularLocation>
</comment>
<dbReference type="FunFam" id="3.30.420.40:FF:000040">
    <property type="entry name" value="tRNA N6-adenosine threonylcarbamoyltransferase"/>
    <property type="match status" value="1"/>
</dbReference>
<dbReference type="GO" id="GO:0002949">
    <property type="term" value="P:tRNA threonylcarbamoyladenosine modification"/>
    <property type="evidence" value="ECO:0007669"/>
    <property type="project" value="UniProtKB-UniRule"/>
</dbReference>
<evidence type="ECO:0000256" key="6">
    <source>
        <dbReference type="ARBA" id="ARBA00023315"/>
    </source>
</evidence>
<evidence type="ECO:0000256" key="1">
    <source>
        <dbReference type="ARBA" id="ARBA00022490"/>
    </source>
</evidence>
<dbReference type="InterPro" id="IPR000905">
    <property type="entry name" value="Gcp-like_dom"/>
</dbReference>
<dbReference type="NCBIfam" id="TIGR00329">
    <property type="entry name" value="gcp_kae1"/>
    <property type="match status" value="1"/>
</dbReference>
<dbReference type="HAMAP" id="MF_01445">
    <property type="entry name" value="TsaD"/>
    <property type="match status" value="1"/>
</dbReference>
<dbReference type="PRINTS" id="PR00789">
    <property type="entry name" value="OSIALOPTASE"/>
</dbReference>
<dbReference type="GO" id="GO:0005737">
    <property type="term" value="C:cytoplasm"/>
    <property type="evidence" value="ECO:0007669"/>
    <property type="project" value="UniProtKB-SubCell"/>
</dbReference>
<dbReference type="NCBIfam" id="TIGR03723">
    <property type="entry name" value="T6A_TsaD_YgjD"/>
    <property type="match status" value="1"/>
</dbReference>
<keyword evidence="3 8" id="KW-0819">tRNA processing</keyword>
<dbReference type="EC" id="2.3.1.234" evidence="8"/>
<comment type="similarity">
    <text evidence="8">Belongs to the KAE1 / TsaD family.</text>
</comment>
<comment type="catalytic activity">
    <reaction evidence="7 8">
        <text>L-threonylcarbamoyladenylate + adenosine(37) in tRNA = N(6)-L-threonylcarbamoyladenosine(37) in tRNA + AMP + H(+)</text>
        <dbReference type="Rhea" id="RHEA:37059"/>
        <dbReference type="Rhea" id="RHEA-COMP:10162"/>
        <dbReference type="Rhea" id="RHEA-COMP:10163"/>
        <dbReference type="ChEBI" id="CHEBI:15378"/>
        <dbReference type="ChEBI" id="CHEBI:73682"/>
        <dbReference type="ChEBI" id="CHEBI:74411"/>
        <dbReference type="ChEBI" id="CHEBI:74418"/>
        <dbReference type="ChEBI" id="CHEBI:456215"/>
        <dbReference type="EC" id="2.3.1.234"/>
    </reaction>
</comment>
<dbReference type="PANTHER" id="PTHR11735">
    <property type="entry name" value="TRNA N6-ADENOSINE THREONYLCARBAMOYLTRANSFERASE"/>
    <property type="match status" value="1"/>
</dbReference>
<dbReference type="EMBL" id="AP014924">
    <property type="protein sequence ID" value="BAS28666.1"/>
    <property type="molecule type" value="Genomic_DNA"/>
</dbReference>
<dbReference type="PATRIC" id="fig|1555112.3.peg.2881"/>
<feature type="binding site" evidence="8">
    <location>
        <position position="147"/>
    </location>
    <ligand>
        <name>Fe cation</name>
        <dbReference type="ChEBI" id="CHEBI:24875"/>
    </ligand>
</feature>
<feature type="binding site" evidence="8">
    <location>
        <position position="220"/>
    </location>
    <ligand>
        <name>substrate</name>
    </ligand>
</feature>
<feature type="binding site" evidence="8">
    <location>
        <position position="203"/>
    </location>
    <ligand>
        <name>substrate</name>
    </ligand>
</feature>
<feature type="binding site" evidence="8">
    <location>
        <position position="308"/>
    </location>
    <ligand>
        <name>substrate</name>
    </ligand>
</feature>
<dbReference type="InterPro" id="IPR043129">
    <property type="entry name" value="ATPase_NBD"/>
</dbReference>
<evidence type="ECO:0000313" key="11">
    <source>
        <dbReference type="EMBL" id="BAS28666.1"/>
    </source>
</evidence>
<accession>A0A0K2SNJ5</accession>
<evidence type="ECO:0000259" key="10">
    <source>
        <dbReference type="Pfam" id="PF00814"/>
    </source>
</evidence>